<dbReference type="KEGG" id="nan:AArc1_0800"/>
<dbReference type="GO" id="GO:0008080">
    <property type="term" value="F:N-acetyltransferase activity"/>
    <property type="evidence" value="ECO:0007669"/>
    <property type="project" value="InterPro"/>
</dbReference>
<organism evidence="1 2">
    <name type="scientific">Natrarchaeobaculum sulfurireducens</name>
    <dbReference type="NCBI Taxonomy" id="2044521"/>
    <lineage>
        <taxon>Archaea</taxon>
        <taxon>Methanobacteriati</taxon>
        <taxon>Methanobacteriota</taxon>
        <taxon>Stenosarchaea group</taxon>
        <taxon>Halobacteria</taxon>
        <taxon>Halobacteriales</taxon>
        <taxon>Natrialbaceae</taxon>
        <taxon>Natrarchaeobaculum</taxon>
    </lineage>
</organism>
<accession>A0A346PC97</accession>
<gene>
    <name evidence="1" type="ORF">AArc1_0800</name>
</gene>
<dbReference type="Proteomes" id="UP000258707">
    <property type="component" value="Chromosome"/>
</dbReference>
<dbReference type="SUPFAM" id="SSF110710">
    <property type="entry name" value="TTHA0583/YokD-like"/>
    <property type="match status" value="1"/>
</dbReference>
<dbReference type="InterPro" id="IPR003679">
    <property type="entry name" value="Amioglycoside_AcTrfase"/>
</dbReference>
<name>A0A346PC97_9EURY</name>
<evidence type="ECO:0000313" key="1">
    <source>
        <dbReference type="EMBL" id="AXR77142.1"/>
    </source>
</evidence>
<dbReference type="AlphaFoldDB" id="A0A346PC97"/>
<dbReference type="GeneID" id="37637611"/>
<dbReference type="GO" id="GO:0046677">
    <property type="term" value="P:response to antibiotic"/>
    <property type="evidence" value="ECO:0007669"/>
    <property type="project" value="InterPro"/>
</dbReference>
<dbReference type="EMBL" id="CP024047">
    <property type="protein sequence ID" value="AXR77142.1"/>
    <property type="molecule type" value="Genomic_DNA"/>
</dbReference>
<proteinExistence type="predicted"/>
<reference evidence="2" key="1">
    <citation type="submission" date="2017-10" db="EMBL/GenBank/DDBJ databases">
        <title>Phenotypic and genomic properties of facultatively anaerobic sulfur-reducing natronoarchaea from hypersaline soda lakes.</title>
        <authorList>
            <person name="Sorokin D.Y."/>
            <person name="Kublanov I.V."/>
            <person name="Roman P."/>
            <person name="Sinninghe Damste J.S."/>
            <person name="Golyshin P.N."/>
            <person name="Rojo D."/>
            <person name="Ciordia S."/>
            <person name="Mena Md.C."/>
            <person name="Ferrer M."/>
            <person name="Messina E."/>
            <person name="Smedile F."/>
            <person name="La Spada G."/>
            <person name="La Cono V."/>
            <person name="Yakimov M.M."/>
        </authorList>
    </citation>
    <scope>NUCLEOTIDE SEQUENCE [LARGE SCALE GENOMIC DNA]</scope>
    <source>
        <strain evidence="2">AArc1</strain>
    </source>
</reference>
<dbReference type="Pfam" id="PF02522">
    <property type="entry name" value="Antibiotic_NAT"/>
    <property type="match status" value="1"/>
</dbReference>
<evidence type="ECO:0008006" key="3">
    <source>
        <dbReference type="Google" id="ProtNLM"/>
    </source>
</evidence>
<sequence>MTTLSHLPRTLWCTGKYYVKKKTPGRPVSAVDPSTFERLLECYDDDVVFVHAGLSDINTAFERDPYDYLFEVLTERFESVLVPGFTPSFRETGEYHKASSTPEVGAFSRLFLDDAHYRTDDAIHSVQVHGPYRFDGCDHHDTFGPNGCYAQLDSDDVLILNVGTPWFISTQLHYIEMASDPPYADLDESEGRIYYDDGESEPIRQTSFDKNEYVYYWNRDRIRDEAMDAGVLDHHELNGLSVTAVRANALARFLEPKLEADPYYLVS</sequence>
<protein>
    <recommendedName>
        <fullName evidence="3">Aminoglycoside N(3)-acetyltransferase</fullName>
    </recommendedName>
</protein>
<evidence type="ECO:0000313" key="2">
    <source>
        <dbReference type="Proteomes" id="UP000258707"/>
    </source>
</evidence>
<dbReference type="InterPro" id="IPR028345">
    <property type="entry name" value="Antibiotic_NAT-like"/>
</dbReference>
<dbReference type="RefSeq" id="WP_117363347.1">
    <property type="nucleotide sequence ID" value="NZ_CP024047.1"/>
</dbReference>